<dbReference type="OrthoDB" id="1822491at2"/>
<evidence type="ECO:0000313" key="1">
    <source>
        <dbReference type="EMBL" id="GES25287.1"/>
    </source>
</evidence>
<organism evidence="1 2">
    <name type="scientific">Acrocarpospora pleiomorpha</name>
    <dbReference type="NCBI Taxonomy" id="90975"/>
    <lineage>
        <taxon>Bacteria</taxon>
        <taxon>Bacillati</taxon>
        <taxon>Actinomycetota</taxon>
        <taxon>Actinomycetes</taxon>
        <taxon>Streptosporangiales</taxon>
        <taxon>Streptosporangiaceae</taxon>
        <taxon>Acrocarpospora</taxon>
    </lineage>
</organism>
<dbReference type="AlphaFoldDB" id="A0A5M3XVS8"/>
<name>A0A5M3XVS8_9ACTN</name>
<gene>
    <name evidence="1" type="ORF">Aple_081860</name>
</gene>
<reference evidence="1 2" key="1">
    <citation type="submission" date="2019-10" db="EMBL/GenBank/DDBJ databases">
        <title>Whole genome shotgun sequence of Acrocarpospora pleiomorpha NBRC 16267.</title>
        <authorList>
            <person name="Ichikawa N."/>
            <person name="Kimura A."/>
            <person name="Kitahashi Y."/>
            <person name="Komaki H."/>
            <person name="Oguchi A."/>
        </authorList>
    </citation>
    <scope>NUCLEOTIDE SEQUENCE [LARGE SCALE GENOMIC DNA]</scope>
    <source>
        <strain evidence="1 2">NBRC 16267</strain>
    </source>
</reference>
<dbReference type="Proteomes" id="UP000377595">
    <property type="component" value="Unassembled WGS sequence"/>
</dbReference>
<comment type="caution">
    <text evidence="1">The sequence shown here is derived from an EMBL/GenBank/DDBJ whole genome shotgun (WGS) entry which is preliminary data.</text>
</comment>
<dbReference type="RefSeq" id="WP_155350067.1">
    <property type="nucleotide sequence ID" value="NZ_BAAAHM010000014.1"/>
</dbReference>
<dbReference type="EMBL" id="BLAF01000065">
    <property type="protein sequence ID" value="GES25287.1"/>
    <property type="molecule type" value="Genomic_DNA"/>
</dbReference>
<accession>A0A5M3XVS8</accession>
<protein>
    <submittedName>
        <fullName evidence="1">Uncharacterized protein</fullName>
    </submittedName>
</protein>
<keyword evidence="2" id="KW-1185">Reference proteome</keyword>
<sequence length="79" mass="8961">MEHEDPTMQGRYGHITQGMREQLLELLDGPWENAIASRFEMWPTSPIPLLDRELARWRAGTAAKVVSRISARNTQGLTA</sequence>
<proteinExistence type="predicted"/>
<evidence type="ECO:0000313" key="2">
    <source>
        <dbReference type="Proteomes" id="UP000377595"/>
    </source>
</evidence>